<dbReference type="GO" id="GO:0022900">
    <property type="term" value="P:electron transport chain"/>
    <property type="evidence" value="ECO:0007669"/>
    <property type="project" value="InterPro"/>
</dbReference>
<evidence type="ECO:0000256" key="3">
    <source>
        <dbReference type="ARBA" id="ARBA00022630"/>
    </source>
</evidence>
<evidence type="ECO:0000313" key="11">
    <source>
        <dbReference type="EMBL" id="ABQ13956.1"/>
    </source>
</evidence>
<dbReference type="RefSeq" id="WP_012030886.1">
    <property type="nucleotide sequence ID" value="NC_009446.1"/>
</dbReference>
<gene>
    <name evidence="11" type="primary">rnfD</name>
    <name evidence="11" type="ordered locus">DNO_0552</name>
</gene>
<sequence>MIHFSPRRVPVDYFAPTTAYVMWSVVLALMPAIVVLVIFSGSRWIGLILLAILSAWFFEALILRLRGKAVLPHLKDGTATLTALLLVLSLPVTVPAWLVIIGVGFALIFAKHLYGGMGMNPFNPAMVGFAFLLVSFPAAMGQHASLSVPPSSFWQTFDTTTAATLLDYSRQLRIDDASLTAITWLPSWQRFFWLLAVALGGCYLLKKRLLDARLPIAVLLSALLTATLFWFIDADRYLNPAAQLFSGATFFGAWFIATDPVTAAATPFGRYLYGSIIGVLTVCIRNLGNFPDGFAFAVLCANALVPVLDYVFRPHYR</sequence>
<dbReference type="KEGG" id="dno:DNO_0552"/>
<dbReference type="InterPro" id="IPR004338">
    <property type="entry name" value="NqrB/RnfD"/>
</dbReference>
<feature type="transmembrane region" description="Helical" evidence="10">
    <location>
        <begin position="271"/>
        <end position="288"/>
    </location>
</feature>
<evidence type="ECO:0000256" key="2">
    <source>
        <dbReference type="ARBA" id="ARBA00022553"/>
    </source>
</evidence>
<keyword evidence="3" id="KW-0285">Flavoprotein</keyword>
<dbReference type="PANTHER" id="PTHR30578:SF0">
    <property type="entry name" value="ION-TRANSLOCATING OXIDOREDUCTASE COMPLEX SUBUNIT D"/>
    <property type="match status" value="1"/>
</dbReference>
<proteinExistence type="predicted"/>
<dbReference type="AlphaFoldDB" id="A5EVI1"/>
<keyword evidence="5 10" id="KW-0812">Transmembrane</keyword>
<evidence type="ECO:0000256" key="4">
    <source>
        <dbReference type="ARBA" id="ARBA00022643"/>
    </source>
</evidence>
<keyword evidence="12" id="KW-1185">Reference proteome</keyword>
<accession>A5EVI1</accession>
<evidence type="ECO:0000256" key="8">
    <source>
        <dbReference type="ARBA" id="ARBA00022989"/>
    </source>
</evidence>
<keyword evidence="6" id="KW-1278">Translocase</keyword>
<evidence type="ECO:0000256" key="9">
    <source>
        <dbReference type="ARBA" id="ARBA00023136"/>
    </source>
</evidence>
<dbReference type="eggNOG" id="COG4658">
    <property type="taxonomic scope" value="Bacteria"/>
</dbReference>
<feature type="transmembrane region" description="Helical" evidence="10">
    <location>
        <begin position="212"/>
        <end position="232"/>
    </location>
</feature>
<evidence type="ECO:0000256" key="5">
    <source>
        <dbReference type="ARBA" id="ARBA00022692"/>
    </source>
</evidence>
<evidence type="ECO:0000256" key="1">
    <source>
        <dbReference type="ARBA" id="ARBA00022448"/>
    </source>
</evidence>
<feature type="transmembrane region" description="Helical" evidence="10">
    <location>
        <begin position="20"/>
        <end position="39"/>
    </location>
</feature>
<organism evidence="11 12">
    <name type="scientific">Dichelobacter nodosus (strain VCS1703A)</name>
    <dbReference type="NCBI Taxonomy" id="246195"/>
    <lineage>
        <taxon>Bacteria</taxon>
        <taxon>Pseudomonadati</taxon>
        <taxon>Pseudomonadota</taxon>
        <taxon>Gammaproteobacteria</taxon>
        <taxon>Cardiobacteriales</taxon>
        <taxon>Cardiobacteriaceae</taxon>
        <taxon>Dichelobacter</taxon>
    </lineage>
</organism>
<evidence type="ECO:0000256" key="7">
    <source>
        <dbReference type="ARBA" id="ARBA00022982"/>
    </source>
</evidence>
<evidence type="ECO:0000256" key="6">
    <source>
        <dbReference type="ARBA" id="ARBA00022967"/>
    </source>
</evidence>
<keyword evidence="9 10" id="KW-0472">Membrane</keyword>
<evidence type="ECO:0000313" key="12">
    <source>
        <dbReference type="Proteomes" id="UP000000248"/>
    </source>
</evidence>
<keyword evidence="4" id="KW-0288">FMN</keyword>
<keyword evidence="8 10" id="KW-1133">Transmembrane helix</keyword>
<dbReference type="InterPro" id="IPR011303">
    <property type="entry name" value="RnfD_bac"/>
</dbReference>
<dbReference type="STRING" id="246195.DNO_0552"/>
<name>A5EVI1_DICNV</name>
<feature type="transmembrane region" description="Helical" evidence="10">
    <location>
        <begin position="188"/>
        <end position="205"/>
    </location>
</feature>
<protein>
    <submittedName>
        <fullName evidence="11">Electron transport complex protein, D subunit</fullName>
    </submittedName>
</protein>
<feature type="transmembrane region" description="Helical" evidence="10">
    <location>
        <begin position="294"/>
        <end position="312"/>
    </location>
</feature>
<dbReference type="EMBL" id="CP000513">
    <property type="protein sequence ID" value="ABQ13956.1"/>
    <property type="molecule type" value="Genomic_DNA"/>
</dbReference>
<dbReference type="Proteomes" id="UP000000248">
    <property type="component" value="Chromosome"/>
</dbReference>
<evidence type="ECO:0000256" key="10">
    <source>
        <dbReference type="SAM" id="Phobius"/>
    </source>
</evidence>
<feature type="transmembrane region" description="Helical" evidence="10">
    <location>
        <begin position="83"/>
        <end position="110"/>
    </location>
</feature>
<feature type="transmembrane region" description="Helical" evidence="10">
    <location>
        <begin position="244"/>
        <end position="264"/>
    </location>
</feature>
<dbReference type="Pfam" id="PF03116">
    <property type="entry name" value="NQR2_RnfD_RnfE"/>
    <property type="match status" value="1"/>
</dbReference>
<dbReference type="HOGENOM" id="CLU_042020_0_0_6"/>
<feature type="transmembrane region" description="Helical" evidence="10">
    <location>
        <begin position="122"/>
        <end position="140"/>
    </location>
</feature>
<feature type="transmembrane region" description="Helical" evidence="10">
    <location>
        <begin position="44"/>
        <end position="63"/>
    </location>
</feature>
<keyword evidence="7" id="KW-0249">Electron transport</keyword>
<keyword evidence="1" id="KW-0813">Transport</keyword>
<dbReference type="GO" id="GO:0005886">
    <property type="term" value="C:plasma membrane"/>
    <property type="evidence" value="ECO:0007669"/>
    <property type="project" value="TreeGrafter"/>
</dbReference>
<reference evidence="11 12" key="1">
    <citation type="journal article" date="2007" name="Nat. Biotechnol.">
        <title>Genome sequence and identification of candidate vaccine antigens from the animal pathogen Dichelobacter nodosus.</title>
        <authorList>
            <person name="Myers G.S."/>
            <person name="Parker D."/>
            <person name="Al-Hasani K."/>
            <person name="Kennan R.M."/>
            <person name="Seemann T."/>
            <person name="Ren Q."/>
            <person name="Badger J.H."/>
            <person name="Selengut J.D."/>
            <person name="Deboy R.T."/>
            <person name="Tettelin H."/>
            <person name="Boyce J.D."/>
            <person name="McCarl V.P."/>
            <person name="Han X."/>
            <person name="Nelson W.C."/>
            <person name="Madupu R."/>
            <person name="Mohamoud Y."/>
            <person name="Holley T."/>
            <person name="Fedorova N."/>
            <person name="Khouri H."/>
            <person name="Bottomley S.P."/>
            <person name="Whittington R.J."/>
            <person name="Adler B."/>
            <person name="Songer J.G."/>
            <person name="Rood J.I."/>
            <person name="Paulsen I.T."/>
        </authorList>
    </citation>
    <scope>NUCLEOTIDE SEQUENCE [LARGE SCALE GENOMIC DNA]</scope>
    <source>
        <strain evidence="11 12">VCS1703A</strain>
    </source>
</reference>
<dbReference type="PANTHER" id="PTHR30578">
    <property type="entry name" value="ELECTRON TRANSPORT COMPLEX PROTEIN RNFD"/>
    <property type="match status" value="1"/>
</dbReference>
<keyword evidence="2" id="KW-0597">Phosphoprotein</keyword>
<dbReference type="NCBIfam" id="TIGR01946">
    <property type="entry name" value="rnfD"/>
    <property type="match status" value="1"/>
</dbReference>
<dbReference type="GO" id="GO:0055085">
    <property type="term" value="P:transmembrane transport"/>
    <property type="evidence" value="ECO:0007669"/>
    <property type="project" value="InterPro"/>
</dbReference>